<dbReference type="AlphaFoldDB" id="F2J197"/>
<keyword evidence="1" id="KW-0472">Membrane</keyword>
<dbReference type="HOGENOM" id="CLU_108488_2_0_5"/>
<evidence type="ECO:0000256" key="1">
    <source>
        <dbReference type="SAM" id="Phobius"/>
    </source>
</evidence>
<dbReference type="Proteomes" id="UP000008130">
    <property type="component" value="Chromosome"/>
</dbReference>
<feature type="transmembrane region" description="Helical" evidence="1">
    <location>
        <begin position="45"/>
        <end position="70"/>
    </location>
</feature>
<keyword evidence="3" id="KW-1185">Reference proteome</keyword>
<sequence length="138" mass="13982">MTLILLAISLSIALCVIAFKFAIYALPFWMGLSAFRFVYAMEAGLFLSGLAAAAAALLSIGLVIAVLAIAKNPILRLAALGVFAVPAVIAGYALVHGVTHDVIESAVALNLLCGASGLIVGIAAMVNLNAVGETVLSA</sequence>
<dbReference type="eggNOG" id="ENOG5032VN5">
    <property type="taxonomic scope" value="Bacteria"/>
</dbReference>
<proteinExistence type="predicted"/>
<dbReference type="KEGG" id="pgv:SL003B_0307"/>
<evidence type="ECO:0000313" key="2">
    <source>
        <dbReference type="EMBL" id="ADZ68742.1"/>
    </source>
</evidence>
<accession>F2J197</accession>
<name>F2J197_POLGS</name>
<protein>
    <submittedName>
        <fullName evidence="2">Uncharacterized protein</fullName>
    </submittedName>
</protein>
<feature type="transmembrane region" description="Helical" evidence="1">
    <location>
        <begin position="77"/>
        <end position="95"/>
    </location>
</feature>
<evidence type="ECO:0000313" key="3">
    <source>
        <dbReference type="Proteomes" id="UP000008130"/>
    </source>
</evidence>
<gene>
    <name evidence="2" type="ordered locus">SL003B_0307</name>
</gene>
<feature type="transmembrane region" description="Helical" evidence="1">
    <location>
        <begin position="107"/>
        <end position="128"/>
    </location>
</feature>
<dbReference type="PATRIC" id="fig|991905.3.peg.310"/>
<dbReference type="EMBL" id="CP002568">
    <property type="protein sequence ID" value="ADZ68742.1"/>
    <property type="molecule type" value="Genomic_DNA"/>
</dbReference>
<dbReference type="OrthoDB" id="7778592at2"/>
<dbReference type="RefSeq" id="WP_013651066.1">
    <property type="nucleotide sequence ID" value="NC_015259.1"/>
</dbReference>
<organism evidence="2 3">
    <name type="scientific">Polymorphum gilvum (strain LMG 25793 / CGMCC 1.9160 / SL003B-26A1)</name>
    <dbReference type="NCBI Taxonomy" id="991905"/>
    <lineage>
        <taxon>Bacteria</taxon>
        <taxon>Pseudomonadati</taxon>
        <taxon>Pseudomonadota</taxon>
        <taxon>Alphaproteobacteria</taxon>
        <taxon>Rhodobacterales</taxon>
        <taxon>Paracoccaceae</taxon>
        <taxon>Polymorphum</taxon>
    </lineage>
</organism>
<keyword evidence="1" id="KW-1133">Transmembrane helix</keyword>
<reference evidence="2 3" key="1">
    <citation type="journal article" date="2011" name="J. Bacteriol.">
        <title>Complete genome sequence of Polymorphum gilvum SL003B-26A1T, a crude oil-degrading bacterium from oil-polluted saline soil.</title>
        <authorList>
            <person name="Li S.G."/>
            <person name="Tang Y.Q."/>
            <person name="Nie Y."/>
            <person name="Cai M."/>
            <person name="Wu X.L."/>
        </authorList>
    </citation>
    <scope>NUCLEOTIDE SEQUENCE [LARGE SCALE GENOMIC DNA]</scope>
    <source>
        <strain evidence="3">LMG 25793 / CGMCC 1.9160 / SL003B-26A1</strain>
    </source>
</reference>
<keyword evidence="1" id="KW-0812">Transmembrane</keyword>